<keyword evidence="2" id="KW-1185">Reference proteome</keyword>
<dbReference type="AlphaFoldDB" id="A0A8H6M941"/>
<reference evidence="1 2" key="1">
    <citation type="submission" date="2020-07" db="EMBL/GenBank/DDBJ databases">
        <title>Comparative genomics of pyrophilous fungi reveals a link between fire events and developmental genes.</title>
        <authorList>
            <consortium name="DOE Joint Genome Institute"/>
            <person name="Steindorff A.S."/>
            <person name="Carver A."/>
            <person name="Calhoun S."/>
            <person name="Stillman K."/>
            <person name="Liu H."/>
            <person name="Lipzen A."/>
            <person name="Pangilinan J."/>
            <person name="Labutti K."/>
            <person name="Bruns T.D."/>
            <person name="Grigoriev I.V."/>
        </authorList>
    </citation>
    <scope>NUCLEOTIDE SEQUENCE [LARGE SCALE GENOMIC DNA]</scope>
    <source>
        <strain evidence="1 2">CBS 144469</strain>
    </source>
</reference>
<dbReference type="Proteomes" id="UP000521943">
    <property type="component" value="Unassembled WGS sequence"/>
</dbReference>
<gene>
    <name evidence="1" type="ORF">DFP72DRAFT_1045414</name>
</gene>
<protein>
    <submittedName>
        <fullName evidence="1">Uncharacterized protein</fullName>
    </submittedName>
</protein>
<evidence type="ECO:0000313" key="2">
    <source>
        <dbReference type="Proteomes" id="UP000521943"/>
    </source>
</evidence>
<sequence>MALKRGLIIVGGSVLPVCEAKSTASRSPSIVDHAHRANLAIAQKNPAEAGSEAKSTAFFNFAIAWDECDGYTSVSGARVLEQLQAQTDARIEQWRYQNPGGIAQSAPFYAWNSGLVKQLNAPRRLCTSVGVLGSALSGRLRIDAKIAQTLN</sequence>
<organism evidence="1 2">
    <name type="scientific">Ephemerocybe angulata</name>
    <dbReference type="NCBI Taxonomy" id="980116"/>
    <lineage>
        <taxon>Eukaryota</taxon>
        <taxon>Fungi</taxon>
        <taxon>Dikarya</taxon>
        <taxon>Basidiomycota</taxon>
        <taxon>Agaricomycotina</taxon>
        <taxon>Agaricomycetes</taxon>
        <taxon>Agaricomycetidae</taxon>
        <taxon>Agaricales</taxon>
        <taxon>Agaricineae</taxon>
        <taxon>Psathyrellaceae</taxon>
        <taxon>Ephemerocybe</taxon>
    </lineage>
</organism>
<proteinExistence type="predicted"/>
<accession>A0A8H6M941</accession>
<name>A0A8H6M941_9AGAR</name>
<comment type="caution">
    <text evidence="1">The sequence shown here is derived from an EMBL/GenBank/DDBJ whole genome shotgun (WGS) entry which is preliminary data.</text>
</comment>
<dbReference type="EMBL" id="JACGCI010000029">
    <property type="protein sequence ID" value="KAF6755687.1"/>
    <property type="molecule type" value="Genomic_DNA"/>
</dbReference>
<evidence type="ECO:0000313" key="1">
    <source>
        <dbReference type="EMBL" id="KAF6755687.1"/>
    </source>
</evidence>